<dbReference type="Proteomes" id="UP000723463">
    <property type="component" value="Unassembled WGS sequence"/>
</dbReference>
<comment type="caution">
    <text evidence="1">The sequence shown here is derived from an EMBL/GenBank/DDBJ whole genome shotgun (WGS) entry which is preliminary data.</text>
</comment>
<evidence type="ECO:0000313" key="1">
    <source>
        <dbReference type="EMBL" id="KAF9540308.1"/>
    </source>
</evidence>
<keyword evidence="2" id="KW-1185">Reference proteome</keyword>
<accession>A0A9P6K0L0</accession>
<proteinExistence type="predicted"/>
<evidence type="ECO:0000313" key="2">
    <source>
        <dbReference type="Proteomes" id="UP000723463"/>
    </source>
</evidence>
<name>A0A9P6K0L0_9FUNG</name>
<organism evidence="1 2">
    <name type="scientific">Mortierella hygrophila</name>
    <dbReference type="NCBI Taxonomy" id="979708"/>
    <lineage>
        <taxon>Eukaryota</taxon>
        <taxon>Fungi</taxon>
        <taxon>Fungi incertae sedis</taxon>
        <taxon>Mucoromycota</taxon>
        <taxon>Mortierellomycotina</taxon>
        <taxon>Mortierellomycetes</taxon>
        <taxon>Mortierellales</taxon>
        <taxon>Mortierellaceae</taxon>
        <taxon>Mortierella</taxon>
    </lineage>
</organism>
<protein>
    <submittedName>
        <fullName evidence="1">Uncharacterized protein</fullName>
    </submittedName>
</protein>
<sequence length="127" mass="14234">MSNSEFDNDEIELMQKSQTELYFEGTYKRPKVEVVNDEIEEFPRNPTQSETWILSTASLLTVPCRQPRIDPARRAVTKTPVQGHCGFDGDDDIETYQLTSVANILEDNFDTTSSSSSSGLLDLGPIL</sequence>
<dbReference type="AlphaFoldDB" id="A0A9P6K0L0"/>
<dbReference type="EMBL" id="JAAAXW010000206">
    <property type="protein sequence ID" value="KAF9540308.1"/>
    <property type="molecule type" value="Genomic_DNA"/>
</dbReference>
<reference evidence="1" key="1">
    <citation type="journal article" date="2020" name="Fungal Divers.">
        <title>Resolving the Mortierellaceae phylogeny through synthesis of multi-gene phylogenetics and phylogenomics.</title>
        <authorList>
            <person name="Vandepol N."/>
            <person name="Liber J."/>
            <person name="Desiro A."/>
            <person name="Na H."/>
            <person name="Kennedy M."/>
            <person name="Barry K."/>
            <person name="Grigoriev I.V."/>
            <person name="Miller A.N."/>
            <person name="O'Donnell K."/>
            <person name="Stajich J.E."/>
            <person name="Bonito G."/>
        </authorList>
    </citation>
    <scope>NUCLEOTIDE SEQUENCE</scope>
    <source>
        <strain evidence="1">NRRL 2591</strain>
    </source>
</reference>
<gene>
    <name evidence="1" type="ORF">EC957_004427</name>
</gene>